<dbReference type="OrthoDB" id="9790745at2"/>
<proteinExistence type="predicted"/>
<dbReference type="PANTHER" id="PTHR36849:SF1">
    <property type="entry name" value="CYTOPLASMIC PROTEIN"/>
    <property type="match status" value="1"/>
</dbReference>
<dbReference type="Pfam" id="PF22752">
    <property type="entry name" value="DUF488-N3i"/>
    <property type="match status" value="1"/>
</dbReference>
<dbReference type="PANTHER" id="PTHR36849">
    <property type="entry name" value="CYTOPLASMIC PROTEIN-RELATED"/>
    <property type="match status" value="1"/>
</dbReference>
<dbReference type="Proteomes" id="UP000276634">
    <property type="component" value="Unassembled WGS sequence"/>
</dbReference>
<sequence length="125" mass="14284">MIRTRRVYLPPGPGDGVRVLVDRLWPRGLARKAAAVDLWLREVAPSDALRRWYGHDPARWARFVRRYHAELEARPEAVDRLLALAREGPVTLLFAARDTERNNAVALRAFLEARLRRRPAADPSG</sequence>
<evidence type="ECO:0000313" key="2">
    <source>
        <dbReference type="Proteomes" id="UP000276634"/>
    </source>
</evidence>
<dbReference type="EMBL" id="RJVI01000002">
    <property type="protein sequence ID" value="ROR32586.1"/>
    <property type="molecule type" value="Genomic_DNA"/>
</dbReference>
<keyword evidence="2" id="KW-1185">Reference proteome</keyword>
<reference evidence="1 2" key="1">
    <citation type="submission" date="2018-11" db="EMBL/GenBank/DDBJ databases">
        <title>Genomic Encyclopedia of Type Strains, Phase IV (KMG-IV): sequencing the most valuable type-strain genomes for metagenomic binning, comparative biology and taxonomic classification.</title>
        <authorList>
            <person name="Goeker M."/>
        </authorList>
    </citation>
    <scope>NUCLEOTIDE SEQUENCE [LARGE SCALE GENOMIC DNA]</scope>
    <source>
        <strain evidence="1 2">DSM 100275</strain>
    </source>
</reference>
<name>A0A3N1Y191_9GAMM</name>
<accession>A0A3N1Y191</accession>
<evidence type="ECO:0000313" key="1">
    <source>
        <dbReference type="EMBL" id="ROR32586.1"/>
    </source>
</evidence>
<dbReference type="AlphaFoldDB" id="A0A3N1Y191"/>
<dbReference type="InterPro" id="IPR052552">
    <property type="entry name" value="YeaO-like"/>
</dbReference>
<protein>
    <submittedName>
        <fullName evidence="1">Uncharacterized protein YeaO (DUF488 family)</fullName>
    </submittedName>
</protein>
<organism evidence="1 2">
    <name type="scientific">Inmirania thermothiophila</name>
    <dbReference type="NCBI Taxonomy" id="1750597"/>
    <lineage>
        <taxon>Bacteria</taxon>
        <taxon>Pseudomonadati</taxon>
        <taxon>Pseudomonadota</taxon>
        <taxon>Gammaproteobacteria</taxon>
        <taxon>Chromatiales</taxon>
        <taxon>Ectothiorhodospiraceae</taxon>
        <taxon>Inmirania</taxon>
    </lineage>
</organism>
<dbReference type="RefSeq" id="WP_123401506.1">
    <property type="nucleotide sequence ID" value="NZ_RJVI01000002.1"/>
</dbReference>
<comment type="caution">
    <text evidence="1">The sequence shown here is derived from an EMBL/GenBank/DDBJ whole genome shotgun (WGS) entry which is preliminary data.</text>
</comment>
<gene>
    <name evidence="1" type="ORF">EDC57_1792</name>
</gene>